<name>A0A9Q0JP49_9ROSI</name>
<comment type="catalytic activity">
    <reaction evidence="1 8">
        <text>Hydrolysis of terminal, non-reducing alpha-D-galactose residues in alpha-D-galactosides, including galactose oligosaccharides, galactomannans and galactolipids.</text>
        <dbReference type="EC" id="3.2.1.22"/>
    </reaction>
</comment>
<dbReference type="AlphaFoldDB" id="A0A9Q0JP49"/>
<evidence type="ECO:0000256" key="7">
    <source>
        <dbReference type="ARBA" id="ARBA00023295"/>
    </source>
</evidence>
<dbReference type="EC" id="3.2.1.22" evidence="3 8"/>
<dbReference type="Gene3D" id="3.20.20.70">
    <property type="entry name" value="Aldolase class I"/>
    <property type="match status" value="1"/>
</dbReference>
<evidence type="ECO:0000256" key="3">
    <source>
        <dbReference type="ARBA" id="ARBA00012755"/>
    </source>
</evidence>
<dbReference type="Gene3D" id="2.60.40.1180">
    <property type="entry name" value="Golgi alpha-mannosidase II"/>
    <property type="match status" value="1"/>
</dbReference>
<dbReference type="FunFam" id="2.60.40.1180:FF:000008">
    <property type="entry name" value="Alpha-galactosidase"/>
    <property type="match status" value="1"/>
</dbReference>
<dbReference type="PRINTS" id="PR00740">
    <property type="entry name" value="GLHYDRLASE27"/>
</dbReference>
<keyword evidence="7 8" id="KW-0326">Glycosidase</keyword>
<keyword evidence="12" id="KW-1185">Reference proteome</keyword>
<feature type="domain" description="Alpha galactosidase C-terminal" evidence="10">
    <location>
        <begin position="350"/>
        <end position="426"/>
    </location>
</feature>
<comment type="caution">
    <text evidence="11">The sequence shown here is derived from an EMBL/GenBank/DDBJ whole genome shotgun (WGS) entry which is preliminary data.</text>
</comment>
<dbReference type="SUPFAM" id="SSF51445">
    <property type="entry name" value="(Trans)glycosidases"/>
    <property type="match status" value="1"/>
</dbReference>
<keyword evidence="6 8" id="KW-1015">Disulfide bond</keyword>
<reference evidence="11" key="1">
    <citation type="submission" date="2022-02" db="EMBL/GenBank/DDBJ databases">
        <authorList>
            <person name="Henning P.M."/>
            <person name="McCubbin A.G."/>
            <person name="Shore J.S."/>
        </authorList>
    </citation>
    <scope>NUCLEOTIDE SEQUENCE</scope>
    <source>
        <strain evidence="11">F60SS</strain>
        <tissue evidence="11">Leaves</tissue>
    </source>
</reference>
<dbReference type="GO" id="GO:0004557">
    <property type="term" value="F:alpha-galactosidase activity"/>
    <property type="evidence" value="ECO:0007669"/>
    <property type="project" value="UniProtKB-EC"/>
</dbReference>
<dbReference type="InterPro" id="IPR013785">
    <property type="entry name" value="Aldolase_TIM"/>
</dbReference>
<proteinExistence type="inferred from homology"/>
<feature type="chain" id="PRO_5040273610" description="Alpha-galactosidase" evidence="9">
    <location>
        <begin position="28"/>
        <end position="437"/>
    </location>
</feature>
<evidence type="ECO:0000256" key="4">
    <source>
        <dbReference type="ARBA" id="ARBA00022729"/>
    </source>
</evidence>
<comment type="similarity">
    <text evidence="2 8">Belongs to the glycosyl hydrolase 27 family.</text>
</comment>
<evidence type="ECO:0000256" key="2">
    <source>
        <dbReference type="ARBA" id="ARBA00009743"/>
    </source>
</evidence>
<evidence type="ECO:0000256" key="5">
    <source>
        <dbReference type="ARBA" id="ARBA00022801"/>
    </source>
</evidence>
<dbReference type="InterPro" id="IPR000111">
    <property type="entry name" value="Glyco_hydro_27/36_CS"/>
</dbReference>
<dbReference type="PANTHER" id="PTHR11452:SF75">
    <property type="entry name" value="ALPHA-GALACTOSIDASE MEL1"/>
    <property type="match status" value="1"/>
</dbReference>
<evidence type="ECO:0000256" key="8">
    <source>
        <dbReference type="RuleBase" id="RU361168"/>
    </source>
</evidence>
<dbReference type="Proteomes" id="UP001141552">
    <property type="component" value="Unassembled WGS sequence"/>
</dbReference>
<evidence type="ECO:0000256" key="9">
    <source>
        <dbReference type="SAM" id="SignalP"/>
    </source>
</evidence>
<keyword evidence="5 8" id="KW-0378">Hydrolase</keyword>
<dbReference type="CDD" id="cd14792">
    <property type="entry name" value="GH27"/>
    <property type="match status" value="1"/>
</dbReference>
<organism evidence="11 12">
    <name type="scientific">Turnera subulata</name>
    <dbReference type="NCBI Taxonomy" id="218843"/>
    <lineage>
        <taxon>Eukaryota</taxon>
        <taxon>Viridiplantae</taxon>
        <taxon>Streptophyta</taxon>
        <taxon>Embryophyta</taxon>
        <taxon>Tracheophyta</taxon>
        <taxon>Spermatophyta</taxon>
        <taxon>Magnoliopsida</taxon>
        <taxon>eudicotyledons</taxon>
        <taxon>Gunneridae</taxon>
        <taxon>Pentapetalae</taxon>
        <taxon>rosids</taxon>
        <taxon>fabids</taxon>
        <taxon>Malpighiales</taxon>
        <taxon>Passifloraceae</taxon>
        <taxon>Turnera</taxon>
    </lineage>
</organism>
<dbReference type="Pfam" id="PF17801">
    <property type="entry name" value="Melibiase_C"/>
    <property type="match status" value="1"/>
</dbReference>
<dbReference type="InterPro" id="IPR041233">
    <property type="entry name" value="Melibiase_C"/>
</dbReference>
<dbReference type="Pfam" id="PF16499">
    <property type="entry name" value="Melibiase_2"/>
    <property type="match status" value="1"/>
</dbReference>
<evidence type="ECO:0000259" key="10">
    <source>
        <dbReference type="Pfam" id="PF17801"/>
    </source>
</evidence>
<gene>
    <name evidence="11" type="primary">AGAL3_2</name>
    <name evidence="11" type="ORF">Tsubulata_034809</name>
</gene>
<dbReference type="OrthoDB" id="5795902at2759"/>
<dbReference type="InterPro" id="IPR017853">
    <property type="entry name" value="GH"/>
</dbReference>
<sequence length="437" mass="48665">MGRQEKNWAFTWWVVYSFWVSAQVAIAGREAPLLGKRHELDTSSFGFSNSFNAIFDTSKYGILQLDNGLARTPQMGWNSWNFFACNINETVIKETADALVSTGLADLGYVYVNIDDCWSAAKRDSKSQLVPDPKTFPSGIKALADYVHGKGLKLGIYSDAGVFTCQVRPGSLFFENPDAELFASWDVDYLKYDNCFNLGIEPKKRYPPMRDALNSTNRKIFYSICEWGVDDPALWAGKVGNSWRTTDDINDSWASMTTIADLNDKWAAYAGPGGWNDPDMLEVGNGGMSYQEYRSHFSIWALMKAPLLIGCDVRNMTAETIEILTNKEVIAVNQDPLGVQGRKVYVTGTDGCQQVWAGPLSGHRVAVAFWNRCSKAATITAKWDALGLESSTSVSVRDLWEHKDVATDVVASFGARVDAHDCHMYIFTPHPAYRSSF</sequence>
<dbReference type="GO" id="GO:0005975">
    <property type="term" value="P:carbohydrate metabolic process"/>
    <property type="evidence" value="ECO:0007669"/>
    <property type="project" value="InterPro"/>
</dbReference>
<protein>
    <recommendedName>
        <fullName evidence="3 8">Alpha-galactosidase</fullName>
        <ecNumber evidence="3 8">3.2.1.22</ecNumber>
    </recommendedName>
    <alternativeName>
        <fullName evidence="8">Melibiase</fullName>
    </alternativeName>
</protein>
<evidence type="ECO:0000256" key="6">
    <source>
        <dbReference type="ARBA" id="ARBA00023157"/>
    </source>
</evidence>
<evidence type="ECO:0000256" key="1">
    <source>
        <dbReference type="ARBA" id="ARBA00001255"/>
    </source>
</evidence>
<dbReference type="EMBL" id="JAKUCV010000742">
    <property type="protein sequence ID" value="KAJ4848953.1"/>
    <property type="molecule type" value="Genomic_DNA"/>
</dbReference>
<accession>A0A9Q0JP49</accession>
<reference evidence="11" key="2">
    <citation type="journal article" date="2023" name="Plants (Basel)">
        <title>Annotation of the Turnera subulata (Passifloraceae) Draft Genome Reveals the S-Locus Evolved after the Divergence of Turneroideae from Passifloroideae in a Stepwise Manner.</title>
        <authorList>
            <person name="Henning P.M."/>
            <person name="Roalson E.H."/>
            <person name="Mir W."/>
            <person name="McCubbin A.G."/>
            <person name="Shore J.S."/>
        </authorList>
    </citation>
    <scope>NUCLEOTIDE SEQUENCE</scope>
    <source>
        <strain evidence="11">F60SS</strain>
    </source>
</reference>
<dbReference type="FunFam" id="3.20.20.70:FF:000093">
    <property type="entry name" value="Alpha-galactosidase"/>
    <property type="match status" value="1"/>
</dbReference>
<evidence type="ECO:0000313" key="12">
    <source>
        <dbReference type="Proteomes" id="UP001141552"/>
    </source>
</evidence>
<dbReference type="PROSITE" id="PS00512">
    <property type="entry name" value="ALPHA_GALACTOSIDASE"/>
    <property type="match status" value="1"/>
</dbReference>
<dbReference type="SUPFAM" id="SSF51011">
    <property type="entry name" value="Glycosyl hydrolase domain"/>
    <property type="match status" value="1"/>
</dbReference>
<evidence type="ECO:0000313" key="11">
    <source>
        <dbReference type="EMBL" id="KAJ4848953.1"/>
    </source>
</evidence>
<feature type="signal peptide" evidence="9">
    <location>
        <begin position="1"/>
        <end position="27"/>
    </location>
</feature>
<dbReference type="InterPro" id="IPR002241">
    <property type="entry name" value="Glyco_hydro_27"/>
</dbReference>
<dbReference type="InterPro" id="IPR013780">
    <property type="entry name" value="Glyco_hydro_b"/>
</dbReference>
<keyword evidence="4 9" id="KW-0732">Signal</keyword>
<dbReference type="PANTHER" id="PTHR11452">
    <property type="entry name" value="ALPHA-GALACTOSIDASE/ALPHA-N-ACETYLGALACTOSAMINIDASE"/>
    <property type="match status" value="1"/>
</dbReference>